<feature type="domain" description="Reverse transcriptase" evidence="2">
    <location>
        <begin position="260"/>
        <end position="327"/>
    </location>
</feature>
<dbReference type="OrthoDB" id="100410at2759"/>
<proteinExistence type="predicted"/>
<dbReference type="SUPFAM" id="SSF56672">
    <property type="entry name" value="DNA/RNA polymerases"/>
    <property type="match status" value="1"/>
</dbReference>
<dbReference type="InterPro" id="IPR043502">
    <property type="entry name" value="DNA/RNA_pol_sf"/>
</dbReference>
<dbReference type="EMBL" id="NBNE01007847">
    <property type="protein sequence ID" value="OWZ00156.1"/>
    <property type="molecule type" value="Genomic_DNA"/>
</dbReference>
<reference evidence="4" key="1">
    <citation type="submission" date="2017-03" db="EMBL/GenBank/DDBJ databases">
        <title>Phytopthora megakarya and P. palmivora, two closely related causual agents of cacao black pod achieved similar genome size and gene model numbers by different mechanisms.</title>
        <authorList>
            <person name="Ali S."/>
            <person name="Shao J."/>
            <person name="Larry D.J."/>
            <person name="Kronmiller B."/>
            <person name="Shen D."/>
            <person name="Strem M.D."/>
            <person name="Melnick R.L."/>
            <person name="Guiltinan M.J."/>
            <person name="Tyler B.M."/>
            <person name="Meinhardt L.W."/>
            <person name="Bailey B.A."/>
        </authorList>
    </citation>
    <scope>NUCLEOTIDE SEQUENCE [LARGE SCALE GENOMIC DNA]</scope>
    <source>
        <strain evidence="4">zdho120</strain>
    </source>
</reference>
<comment type="caution">
    <text evidence="3">The sequence shown here is derived from an EMBL/GenBank/DDBJ whole genome shotgun (WGS) entry which is preliminary data.</text>
</comment>
<dbReference type="InterPro" id="IPR051320">
    <property type="entry name" value="Viral_Replic_Matur_Polypro"/>
</dbReference>
<organism evidence="3 4">
    <name type="scientific">Phytophthora megakarya</name>
    <dbReference type="NCBI Taxonomy" id="4795"/>
    <lineage>
        <taxon>Eukaryota</taxon>
        <taxon>Sar</taxon>
        <taxon>Stramenopiles</taxon>
        <taxon>Oomycota</taxon>
        <taxon>Peronosporomycetes</taxon>
        <taxon>Peronosporales</taxon>
        <taxon>Peronosporaceae</taxon>
        <taxon>Phytophthora</taxon>
    </lineage>
</organism>
<dbReference type="AlphaFoldDB" id="A0A225V2J7"/>
<sequence length="382" mass="42450">MTPNIANPRSCVDQWSMDGGSPELAGATSVQDDLPDAESSSDRAAIGAIDDDSGVCPRRLPVDDVNSGLTDWGDSTNAQETPANTQYQSEKTSEEALVDLERTFVCVMHVLSTEGRNEPSDDAYDEHEANYISLEDYAQELAFLPDLTEPSVTVLDYEGSNVKNPVLTDEQQQRLVEMLKSHESIMISSGNALPPPAYGVVCDIDVNNHDPIKQRARRMKLYELLKGLLKAGLIAFSNSPSASPIVIVLQKNGEDIRLCIDYKMVNTSYLWFCSPDVASGFWAILMTMRARKVSAFVCALGHFEWLRMPFGLKNAPMIYQRMLDNALWGFVQPKGGWNHFAERMQVAETDVINKRSNISPSWELRNSRTKFHEAGSSITTSE</sequence>
<dbReference type="CDD" id="cd01647">
    <property type="entry name" value="RT_LTR"/>
    <property type="match status" value="1"/>
</dbReference>
<name>A0A225V2J7_9STRA</name>
<gene>
    <name evidence="3" type="ORF">PHMEG_00028719</name>
</gene>
<feature type="compositionally biased region" description="Polar residues" evidence="1">
    <location>
        <begin position="67"/>
        <end position="90"/>
    </location>
</feature>
<dbReference type="PANTHER" id="PTHR33064:SF37">
    <property type="entry name" value="RIBONUCLEASE H"/>
    <property type="match status" value="1"/>
</dbReference>
<evidence type="ECO:0000313" key="4">
    <source>
        <dbReference type="Proteomes" id="UP000198211"/>
    </source>
</evidence>
<dbReference type="Proteomes" id="UP000198211">
    <property type="component" value="Unassembled WGS sequence"/>
</dbReference>
<evidence type="ECO:0000259" key="2">
    <source>
        <dbReference type="Pfam" id="PF00078"/>
    </source>
</evidence>
<dbReference type="PANTHER" id="PTHR33064">
    <property type="entry name" value="POL PROTEIN"/>
    <property type="match status" value="1"/>
</dbReference>
<dbReference type="InterPro" id="IPR000477">
    <property type="entry name" value="RT_dom"/>
</dbReference>
<protein>
    <recommendedName>
        <fullName evidence="2">Reverse transcriptase domain-containing protein</fullName>
    </recommendedName>
</protein>
<accession>A0A225V2J7</accession>
<evidence type="ECO:0000313" key="3">
    <source>
        <dbReference type="EMBL" id="OWZ00156.1"/>
    </source>
</evidence>
<feature type="region of interest" description="Disordered" evidence="1">
    <location>
        <begin position="1"/>
        <end position="90"/>
    </location>
</feature>
<dbReference type="Gene3D" id="3.10.10.10">
    <property type="entry name" value="HIV Type 1 Reverse Transcriptase, subunit A, domain 1"/>
    <property type="match status" value="1"/>
</dbReference>
<evidence type="ECO:0000256" key="1">
    <source>
        <dbReference type="SAM" id="MobiDB-lite"/>
    </source>
</evidence>
<keyword evidence="4" id="KW-1185">Reference proteome</keyword>
<dbReference type="Pfam" id="PF00078">
    <property type="entry name" value="RVT_1"/>
    <property type="match status" value="1"/>
</dbReference>